<evidence type="ECO:0000313" key="6">
    <source>
        <dbReference type="EMBL" id="MBA2896452.1"/>
    </source>
</evidence>
<dbReference type="Proteomes" id="UP000530928">
    <property type="component" value="Unassembled WGS sequence"/>
</dbReference>
<dbReference type="Pfam" id="PF00440">
    <property type="entry name" value="TetR_N"/>
    <property type="match status" value="1"/>
</dbReference>
<keyword evidence="3" id="KW-0804">Transcription</keyword>
<dbReference type="PRINTS" id="PR00455">
    <property type="entry name" value="HTHTETR"/>
</dbReference>
<dbReference type="PROSITE" id="PS50977">
    <property type="entry name" value="HTH_TETR_2"/>
    <property type="match status" value="1"/>
</dbReference>
<dbReference type="PANTHER" id="PTHR30055">
    <property type="entry name" value="HTH-TYPE TRANSCRIPTIONAL REGULATOR RUTR"/>
    <property type="match status" value="1"/>
</dbReference>
<feature type="domain" description="HTH tetR-type" evidence="5">
    <location>
        <begin position="12"/>
        <end position="72"/>
    </location>
</feature>
<dbReference type="AlphaFoldDB" id="A0A7W0HUY3"/>
<keyword evidence="2 4" id="KW-0238">DNA-binding</keyword>
<protein>
    <submittedName>
        <fullName evidence="6">AcrR family transcriptional regulator</fullName>
    </submittedName>
</protein>
<evidence type="ECO:0000256" key="3">
    <source>
        <dbReference type="ARBA" id="ARBA00023163"/>
    </source>
</evidence>
<keyword evidence="7" id="KW-1185">Reference proteome</keyword>
<gene>
    <name evidence="6" type="ORF">HNR30_007843</name>
</gene>
<comment type="caution">
    <text evidence="6">The sequence shown here is derived from an EMBL/GenBank/DDBJ whole genome shotgun (WGS) entry which is preliminary data.</text>
</comment>
<accession>A0A7W0HUY3</accession>
<proteinExistence type="predicted"/>
<dbReference type="InterPro" id="IPR009057">
    <property type="entry name" value="Homeodomain-like_sf"/>
</dbReference>
<dbReference type="GO" id="GO:0003700">
    <property type="term" value="F:DNA-binding transcription factor activity"/>
    <property type="evidence" value="ECO:0007669"/>
    <property type="project" value="TreeGrafter"/>
</dbReference>
<dbReference type="Gene3D" id="1.10.357.10">
    <property type="entry name" value="Tetracycline Repressor, domain 2"/>
    <property type="match status" value="1"/>
</dbReference>
<keyword evidence="1" id="KW-0805">Transcription regulation</keyword>
<dbReference type="EMBL" id="JACDUR010000008">
    <property type="protein sequence ID" value="MBA2896452.1"/>
    <property type="molecule type" value="Genomic_DNA"/>
</dbReference>
<dbReference type="InterPro" id="IPR001647">
    <property type="entry name" value="HTH_TetR"/>
</dbReference>
<dbReference type="GO" id="GO:0000976">
    <property type="term" value="F:transcription cis-regulatory region binding"/>
    <property type="evidence" value="ECO:0007669"/>
    <property type="project" value="TreeGrafter"/>
</dbReference>
<evidence type="ECO:0000313" key="7">
    <source>
        <dbReference type="Proteomes" id="UP000530928"/>
    </source>
</evidence>
<evidence type="ECO:0000256" key="4">
    <source>
        <dbReference type="PROSITE-ProRule" id="PRU00335"/>
    </source>
</evidence>
<evidence type="ECO:0000256" key="2">
    <source>
        <dbReference type="ARBA" id="ARBA00023125"/>
    </source>
</evidence>
<name>A0A7W0HUY3_9ACTN</name>
<dbReference type="InterPro" id="IPR050109">
    <property type="entry name" value="HTH-type_TetR-like_transc_reg"/>
</dbReference>
<dbReference type="SUPFAM" id="SSF46689">
    <property type="entry name" value="Homeodomain-like"/>
    <property type="match status" value="1"/>
</dbReference>
<dbReference type="RefSeq" id="WP_181615121.1">
    <property type="nucleotide sequence ID" value="NZ_BAABAM010000007.1"/>
</dbReference>
<reference evidence="6 7" key="1">
    <citation type="submission" date="2020-07" db="EMBL/GenBank/DDBJ databases">
        <title>Genomic Encyclopedia of Type Strains, Phase IV (KMG-IV): sequencing the most valuable type-strain genomes for metagenomic binning, comparative biology and taxonomic classification.</title>
        <authorList>
            <person name="Goeker M."/>
        </authorList>
    </citation>
    <scope>NUCLEOTIDE SEQUENCE [LARGE SCALE GENOMIC DNA]</scope>
    <source>
        <strain evidence="6 7">DSM 45533</strain>
    </source>
</reference>
<evidence type="ECO:0000259" key="5">
    <source>
        <dbReference type="PROSITE" id="PS50977"/>
    </source>
</evidence>
<sequence>MPNRDRKSERHARTKQEIIDAAWEIARSQGLAGLTLRDVAQRVGMRAPSLYSYFASKHAIYDAMFADGFRAFLHEHAALEPADDTLAELTLICRHFLGFCTADTVRFQLMFQRTIPGFEPSPESYAISLEGFDLLRKRLARLGITDQESLDLFTAIGSGLAAQQIANDPGGTRWTRLADQAMAMFLRQIESGRTP</sequence>
<dbReference type="PANTHER" id="PTHR30055:SF234">
    <property type="entry name" value="HTH-TYPE TRANSCRIPTIONAL REGULATOR BETI"/>
    <property type="match status" value="1"/>
</dbReference>
<feature type="DNA-binding region" description="H-T-H motif" evidence="4">
    <location>
        <begin position="35"/>
        <end position="54"/>
    </location>
</feature>
<organism evidence="6 7">
    <name type="scientific">Nonomuraea soli</name>
    <dbReference type="NCBI Taxonomy" id="1032476"/>
    <lineage>
        <taxon>Bacteria</taxon>
        <taxon>Bacillati</taxon>
        <taxon>Actinomycetota</taxon>
        <taxon>Actinomycetes</taxon>
        <taxon>Streptosporangiales</taxon>
        <taxon>Streptosporangiaceae</taxon>
        <taxon>Nonomuraea</taxon>
    </lineage>
</organism>
<evidence type="ECO:0000256" key="1">
    <source>
        <dbReference type="ARBA" id="ARBA00023015"/>
    </source>
</evidence>